<dbReference type="Proteomes" id="UP000624244">
    <property type="component" value="Unassembled WGS sequence"/>
</dbReference>
<evidence type="ECO:0000256" key="4">
    <source>
        <dbReference type="ARBA" id="ARBA00022692"/>
    </source>
</evidence>
<feature type="transmembrane region" description="Helical" evidence="7">
    <location>
        <begin position="461"/>
        <end position="490"/>
    </location>
</feature>
<keyword evidence="3" id="KW-0813">Transport</keyword>
<comment type="caution">
    <text evidence="8">The sequence shown here is derived from an EMBL/GenBank/DDBJ whole genome shotgun (WGS) entry which is preliminary data.</text>
</comment>
<keyword evidence="6 7" id="KW-0472">Membrane</keyword>
<evidence type="ECO:0000256" key="5">
    <source>
        <dbReference type="ARBA" id="ARBA00022989"/>
    </source>
</evidence>
<dbReference type="PANTHER" id="PTHR43337">
    <property type="entry name" value="XANTHINE/URACIL PERMEASE C887.17-RELATED"/>
    <property type="match status" value="1"/>
</dbReference>
<dbReference type="InterPro" id="IPR045018">
    <property type="entry name" value="Azg-like"/>
</dbReference>
<dbReference type="AlphaFoldDB" id="A0A8H5ZLK3"/>
<evidence type="ECO:0000313" key="8">
    <source>
        <dbReference type="EMBL" id="KAF5850399.1"/>
    </source>
</evidence>
<evidence type="ECO:0000256" key="1">
    <source>
        <dbReference type="ARBA" id="ARBA00004141"/>
    </source>
</evidence>
<evidence type="ECO:0000256" key="7">
    <source>
        <dbReference type="SAM" id="Phobius"/>
    </source>
</evidence>
<dbReference type="InterPro" id="IPR006043">
    <property type="entry name" value="NCS2"/>
</dbReference>
<dbReference type="GO" id="GO:0005886">
    <property type="term" value="C:plasma membrane"/>
    <property type="evidence" value="ECO:0007669"/>
    <property type="project" value="TreeGrafter"/>
</dbReference>
<organism evidence="8 9">
    <name type="scientific">Cochliobolus sativus</name>
    <name type="common">Common root rot and spot blotch fungus</name>
    <name type="synonym">Bipolaris sorokiniana</name>
    <dbReference type="NCBI Taxonomy" id="45130"/>
    <lineage>
        <taxon>Eukaryota</taxon>
        <taxon>Fungi</taxon>
        <taxon>Dikarya</taxon>
        <taxon>Ascomycota</taxon>
        <taxon>Pezizomycotina</taxon>
        <taxon>Dothideomycetes</taxon>
        <taxon>Pleosporomycetidae</taxon>
        <taxon>Pleosporales</taxon>
        <taxon>Pleosporineae</taxon>
        <taxon>Pleosporaceae</taxon>
        <taxon>Bipolaris</taxon>
    </lineage>
</organism>
<evidence type="ECO:0000256" key="6">
    <source>
        <dbReference type="ARBA" id="ARBA00023136"/>
    </source>
</evidence>
<comment type="subcellular location">
    <subcellularLocation>
        <location evidence="1">Membrane</location>
        <topology evidence="1">Multi-pass membrane protein</topology>
    </subcellularLocation>
</comment>
<keyword evidence="5 7" id="KW-1133">Transmembrane helix</keyword>
<dbReference type="GO" id="GO:0005345">
    <property type="term" value="F:purine nucleobase transmembrane transporter activity"/>
    <property type="evidence" value="ECO:0007669"/>
    <property type="project" value="TreeGrafter"/>
</dbReference>
<proteinExistence type="inferred from homology"/>
<comment type="similarity">
    <text evidence="2">Belongs to the nucleobase:cation symporter-2 (NCS2) (TC 2.A.40) family. Azg-like subfamily.</text>
</comment>
<name>A0A8H5ZLK3_COCSA</name>
<dbReference type="EMBL" id="WNKQ01000007">
    <property type="protein sequence ID" value="KAF5850399.1"/>
    <property type="molecule type" value="Genomic_DNA"/>
</dbReference>
<evidence type="ECO:0000313" key="9">
    <source>
        <dbReference type="Proteomes" id="UP000624244"/>
    </source>
</evidence>
<dbReference type="GO" id="GO:0015854">
    <property type="term" value="P:guanine transport"/>
    <property type="evidence" value="ECO:0007669"/>
    <property type="project" value="TreeGrafter"/>
</dbReference>
<feature type="transmembrane region" description="Helical" evidence="7">
    <location>
        <begin position="405"/>
        <end position="426"/>
    </location>
</feature>
<feature type="transmembrane region" description="Helical" evidence="7">
    <location>
        <begin position="432"/>
        <end position="449"/>
    </location>
</feature>
<evidence type="ECO:0000256" key="3">
    <source>
        <dbReference type="ARBA" id="ARBA00022448"/>
    </source>
</evidence>
<keyword evidence="4 7" id="KW-0812">Transmembrane</keyword>
<feature type="transmembrane region" description="Helical" evidence="7">
    <location>
        <begin position="328"/>
        <end position="348"/>
    </location>
</feature>
<feature type="transmembrane region" description="Helical" evidence="7">
    <location>
        <begin position="243"/>
        <end position="260"/>
    </location>
</feature>
<gene>
    <name evidence="8" type="ORF">GGP41_002652</name>
</gene>
<feature type="transmembrane region" description="Helical" evidence="7">
    <location>
        <begin position="183"/>
        <end position="202"/>
    </location>
</feature>
<feature type="transmembrane region" description="Helical" evidence="7">
    <location>
        <begin position="368"/>
        <end position="393"/>
    </location>
</feature>
<sequence>MGFMARKTAALNDWVARSIVGRFFHLDGSGHPNARKNARFTTEILAGLITFLTMAYIIDVNASILADSGVTCVCNDPVDPKCNVNDQYAICILEAERDLITATSAISALASFLMGITANLPVGMAPAMGLNAYLAYQVVGFHGTGPITYRVAMTSVFVEGIIFTGLSLLGIRQWLNRIIPASIKMACGGGIGLFLALLGLSYTQGVGAVTGGDFLPLELAGCPENRLDPVTGLCTSDRASSPTMWLGFLAGGVLTAILITHRVRGAMIIGILVVSITSWPRDTSLTYFPRTAEGNSRFDYFKNVVEVPSIRKTLVIQDWNLSNEGWHFALAVFTMLYVDILNATGSLYSMARFAGIVDPDTGDFPRSALAYTTDSVCIVLGSLVGVSPVTVFVESGTGIAEGGRTGLAACMTAFCFVISLFFGPIFASIPPWATGGTLIIVGCMMMRGVTNINWKYPGDCIPAFVTLIFMPFSFSLAYGLVAGIITYAGINSATWFLGAISGGRFLPPDYDDKEYWSLATDYHSQPWVVRAIKGDRHFWKAEEHDSFELSSTEVRFETTVTGGSKV</sequence>
<reference evidence="8" key="1">
    <citation type="submission" date="2019-11" db="EMBL/GenBank/DDBJ databases">
        <title>Bipolaris sorokiniana Genome sequencing.</title>
        <authorList>
            <person name="Wang H."/>
        </authorList>
    </citation>
    <scope>NUCLEOTIDE SEQUENCE</scope>
</reference>
<feature type="transmembrane region" description="Helical" evidence="7">
    <location>
        <begin position="147"/>
        <end position="171"/>
    </location>
</feature>
<dbReference type="Pfam" id="PF00860">
    <property type="entry name" value="Xan_ur_permease"/>
    <property type="match status" value="1"/>
</dbReference>
<evidence type="ECO:0008006" key="10">
    <source>
        <dbReference type="Google" id="ProtNLM"/>
    </source>
</evidence>
<protein>
    <recommendedName>
        <fullName evidence="10">Xanthine/uracil permease</fullName>
    </recommendedName>
</protein>
<evidence type="ECO:0000256" key="2">
    <source>
        <dbReference type="ARBA" id="ARBA00005697"/>
    </source>
</evidence>
<dbReference type="PANTHER" id="PTHR43337:SF3">
    <property type="entry name" value="PURINE TRANSPORTER"/>
    <property type="match status" value="1"/>
</dbReference>
<dbReference type="GO" id="GO:0015853">
    <property type="term" value="P:adenine transport"/>
    <property type="evidence" value="ECO:0007669"/>
    <property type="project" value="TreeGrafter"/>
</dbReference>
<accession>A0A8H5ZLK3</accession>